<accession>A0A1G6S8U2</accession>
<keyword evidence="3" id="KW-1185">Reference proteome</keyword>
<dbReference type="Proteomes" id="UP000199320">
    <property type="component" value="Unassembled WGS sequence"/>
</dbReference>
<evidence type="ECO:0000313" key="3">
    <source>
        <dbReference type="Proteomes" id="UP000199320"/>
    </source>
</evidence>
<dbReference type="Proteomes" id="UP000324021">
    <property type="component" value="Unassembled WGS sequence"/>
</dbReference>
<dbReference type="RefSeq" id="WP_092933931.1">
    <property type="nucleotide sequence ID" value="NZ_FMZP01000013.1"/>
</dbReference>
<dbReference type="EMBL" id="FOIC01000015">
    <property type="protein sequence ID" value="SET87327.1"/>
    <property type="molecule type" value="Genomic_DNA"/>
</dbReference>
<dbReference type="PROSITE" id="PS51257">
    <property type="entry name" value="PROKAR_LIPOPROTEIN"/>
    <property type="match status" value="1"/>
</dbReference>
<name>A0A1G6S8U2_9EURY</name>
<sequence length="318" mass="35418">MHRRTLLASLPAGAMSIVAGCSDWTTSYHSVSLDPVNHAEIADNTTKTAADLVPSLLIDDLIATILEGDAVELETITELRILTDPPSSDESFYYQDESAVYEISRERLTAGGITGPKYSASRGAKLPDDVSPTDEDEVLPFTDLPAHDQWRLHETFEFYKGRLIVFDNTTTVGYLEPDREADSRLFDGIRQRFLEYNGKYIELAKLEEGTAVAERIRVSAAQIAANATAFAEHLLDQYAVDATSLSEETQELFNEVQENGGSISASDEDDGFEQREVVLAQLQAERREMDMPIAGGTEMYISDENEYYRFHWSSHTAP</sequence>
<evidence type="ECO:0000313" key="2">
    <source>
        <dbReference type="EMBL" id="SET87327.1"/>
    </source>
</evidence>
<gene>
    <name evidence="2" type="ORF">SAMN04488694_11526</name>
    <name evidence="1" type="ORF">SAMN05192552_101367</name>
</gene>
<dbReference type="EMBL" id="FMZP01000013">
    <property type="protein sequence ID" value="SDD13143.1"/>
    <property type="molecule type" value="Genomic_DNA"/>
</dbReference>
<evidence type="ECO:0000313" key="1">
    <source>
        <dbReference type="EMBL" id="SDD13143.1"/>
    </source>
</evidence>
<dbReference type="AlphaFoldDB" id="A0A1G6S8U2"/>
<evidence type="ECO:0000313" key="4">
    <source>
        <dbReference type="Proteomes" id="UP000324021"/>
    </source>
</evidence>
<proteinExistence type="predicted"/>
<reference evidence="3 4" key="2">
    <citation type="submission" date="2016-10" db="EMBL/GenBank/DDBJ databases">
        <authorList>
            <person name="Varghese N."/>
            <person name="Submissions S."/>
        </authorList>
    </citation>
    <scope>NUCLEOTIDE SEQUENCE [LARGE SCALE GENOMIC DNA]</scope>
    <source>
        <strain evidence="1 4">CDM_1</strain>
        <strain evidence="3">CDM_6</strain>
    </source>
</reference>
<organism evidence="1 4">
    <name type="scientific">Natrinema hispanicum</name>
    <dbReference type="NCBI Taxonomy" id="392421"/>
    <lineage>
        <taxon>Archaea</taxon>
        <taxon>Methanobacteriati</taxon>
        <taxon>Methanobacteriota</taxon>
        <taxon>Stenosarchaea group</taxon>
        <taxon>Halobacteria</taxon>
        <taxon>Halobacteriales</taxon>
        <taxon>Natrialbaceae</taxon>
        <taxon>Natrinema</taxon>
    </lineage>
</organism>
<reference evidence="2" key="1">
    <citation type="submission" date="2016-10" db="EMBL/GenBank/DDBJ databases">
        <authorList>
            <person name="de Groot N.N."/>
        </authorList>
    </citation>
    <scope>NUCLEOTIDE SEQUENCE [LARGE SCALE GENOMIC DNA]</scope>
    <source>
        <strain evidence="2">CDM_6</strain>
    </source>
</reference>
<dbReference type="OrthoDB" id="181830at2157"/>
<protein>
    <submittedName>
        <fullName evidence="1">Uncharacterized protein</fullName>
    </submittedName>
</protein>